<dbReference type="GO" id="GO:0003676">
    <property type="term" value="F:nucleic acid binding"/>
    <property type="evidence" value="ECO:0007669"/>
    <property type="project" value="InterPro"/>
</dbReference>
<dbReference type="GO" id="GO:0016787">
    <property type="term" value="F:hydrolase activity"/>
    <property type="evidence" value="ECO:0007669"/>
    <property type="project" value="UniProtKB-KW"/>
</dbReference>
<dbReference type="GO" id="GO:0004519">
    <property type="term" value="F:endonuclease activity"/>
    <property type="evidence" value="ECO:0007669"/>
    <property type="project" value="UniProtKB-KW"/>
</dbReference>
<comment type="similarity">
    <text evidence="12">Belongs to the RecU family.</text>
</comment>
<name>A0AA91TW16_NIACI</name>
<dbReference type="Pfam" id="PF03838">
    <property type="entry name" value="RecU"/>
    <property type="match status" value="1"/>
</dbReference>
<evidence type="ECO:0000313" key="15">
    <source>
        <dbReference type="Proteomes" id="UP000216961"/>
    </source>
</evidence>
<evidence type="ECO:0000256" key="7">
    <source>
        <dbReference type="ARBA" id="ARBA00022763"/>
    </source>
</evidence>
<dbReference type="AlphaFoldDB" id="A0AA91TW16"/>
<evidence type="ECO:0000313" key="14">
    <source>
        <dbReference type="EMBL" id="PAD84926.1"/>
    </source>
</evidence>
<evidence type="ECO:0000256" key="3">
    <source>
        <dbReference type="ARBA" id="ARBA00022490"/>
    </source>
</evidence>
<dbReference type="EMBL" id="NPBQ01000016">
    <property type="protein sequence ID" value="PAD84926.1"/>
    <property type="molecule type" value="Genomic_DNA"/>
</dbReference>
<keyword evidence="7" id="KW-0227">DNA damage</keyword>
<dbReference type="SUPFAM" id="SSF52980">
    <property type="entry name" value="Restriction endonuclease-like"/>
    <property type="match status" value="1"/>
</dbReference>
<keyword evidence="4" id="KW-0540">Nuclease</keyword>
<comment type="caution">
    <text evidence="14">The sequence shown here is derived from an EMBL/GenBank/DDBJ whole genome shotgun (WGS) entry which is preliminary data.</text>
</comment>
<evidence type="ECO:0000256" key="11">
    <source>
        <dbReference type="ARBA" id="ARBA00023204"/>
    </source>
</evidence>
<keyword evidence="5" id="KW-0479">Metal-binding</keyword>
<dbReference type="GO" id="GO:0006310">
    <property type="term" value="P:DNA recombination"/>
    <property type="evidence" value="ECO:0007669"/>
    <property type="project" value="UniProtKB-KW"/>
</dbReference>
<proteinExistence type="inferred from homology"/>
<keyword evidence="3" id="KW-0963">Cytoplasm</keyword>
<evidence type="ECO:0000256" key="9">
    <source>
        <dbReference type="ARBA" id="ARBA00022842"/>
    </source>
</evidence>
<evidence type="ECO:0000256" key="6">
    <source>
        <dbReference type="ARBA" id="ARBA00022759"/>
    </source>
</evidence>
<protein>
    <recommendedName>
        <fullName evidence="13">Holliday junction resolvase RecU</fullName>
    </recommendedName>
</protein>
<gene>
    <name evidence="14" type="ORF">CHH57_02320</name>
</gene>
<evidence type="ECO:0000256" key="8">
    <source>
        <dbReference type="ARBA" id="ARBA00022801"/>
    </source>
</evidence>
<evidence type="ECO:0000256" key="13">
    <source>
        <dbReference type="ARBA" id="ARBA00029523"/>
    </source>
</evidence>
<dbReference type="InterPro" id="IPR011856">
    <property type="entry name" value="tRNA_endonuc-like_dom_sf"/>
</dbReference>
<comment type="subcellular location">
    <subcellularLocation>
        <location evidence="2">Cytoplasm</location>
    </subcellularLocation>
</comment>
<keyword evidence="8" id="KW-0378">Hydrolase</keyword>
<evidence type="ECO:0000256" key="2">
    <source>
        <dbReference type="ARBA" id="ARBA00004496"/>
    </source>
</evidence>
<organism evidence="14 15">
    <name type="scientific">Niallia circulans</name>
    <name type="common">Bacillus circulans</name>
    <dbReference type="NCBI Taxonomy" id="1397"/>
    <lineage>
        <taxon>Bacteria</taxon>
        <taxon>Bacillati</taxon>
        <taxon>Bacillota</taxon>
        <taxon>Bacilli</taxon>
        <taxon>Bacillales</taxon>
        <taxon>Bacillaceae</taxon>
        <taxon>Niallia</taxon>
    </lineage>
</organism>
<keyword evidence="6" id="KW-0255">Endonuclease</keyword>
<evidence type="ECO:0000256" key="5">
    <source>
        <dbReference type="ARBA" id="ARBA00022723"/>
    </source>
</evidence>
<dbReference type="Gene3D" id="3.40.1350.10">
    <property type="match status" value="1"/>
</dbReference>
<evidence type="ECO:0000256" key="12">
    <source>
        <dbReference type="ARBA" id="ARBA00023447"/>
    </source>
</evidence>
<accession>A0AA91TW16</accession>
<comment type="cofactor">
    <cofactor evidence="1">
        <name>Mg(2+)</name>
        <dbReference type="ChEBI" id="CHEBI:18420"/>
    </cofactor>
</comment>
<dbReference type="GO" id="GO:0005737">
    <property type="term" value="C:cytoplasm"/>
    <property type="evidence" value="ECO:0007669"/>
    <property type="project" value="UniProtKB-SubCell"/>
</dbReference>
<evidence type="ECO:0000256" key="1">
    <source>
        <dbReference type="ARBA" id="ARBA00001946"/>
    </source>
</evidence>
<keyword evidence="10" id="KW-0233">DNA recombination</keyword>
<evidence type="ECO:0000256" key="10">
    <source>
        <dbReference type="ARBA" id="ARBA00023172"/>
    </source>
</evidence>
<dbReference type="GO" id="GO:0046872">
    <property type="term" value="F:metal ion binding"/>
    <property type="evidence" value="ECO:0007669"/>
    <property type="project" value="UniProtKB-KW"/>
</dbReference>
<dbReference type="InterPro" id="IPR004612">
    <property type="entry name" value="Resolv_RecU"/>
</dbReference>
<evidence type="ECO:0000256" key="4">
    <source>
        <dbReference type="ARBA" id="ARBA00022722"/>
    </source>
</evidence>
<dbReference type="GO" id="GO:0006281">
    <property type="term" value="P:DNA repair"/>
    <property type="evidence" value="ECO:0007669"/>
    <property type="project" value="UniProtKB-KW"/>
</dbReference>
<sequence>MMLKRGARVSKNDFDSFIYKKPNLFPIELKSTQSKSISFNEKIIKSHQIKALEDASKYDGLIAGFIMNFRDFDNETYFVHINEFVKLKYYAENQIKDHKYKSKLNKSSISLDNCREIGVHLLNRKKQVKYTYYVNKLLDELIERYGVK</sequence>
<dbReference type="Proteomes" id="UP000216961">
    <property type="component" value="Unassembled WGS sequence"/>
</dbReference>
<dbReference type="InterPro" id="IPR011335">
    <property type="entry name" value="Restrct_endonuc-II-like"/>
</dbReference>
<reference evidence="14 15" key="1">
    <citation type="submission" date="2017-07" db="EMBL/GenBank/DDBJ databases">
        <title>Isolation and whole genome analysis of endospore-forming bacteria from heroin.</title>
        <authorList>
            <person name="Kalinowski J."/>
            <person name="Ahrens B."/>
            <person name="Al-Dilaimi A."/>
            <person name="Winkler A."/>
            <person name="Wibberg D."/>
            <person name="Schleenbecker U."/>
            <person name="Ruckert C."/>
            <person name="Wolfel R."/>
            <person name="Grass G."/>
        </authorList>
    </citation>
    <scope>NUCLEOTIDE SEQUENCE [LARGE SCALE GENOMIC DNA]</scope>
    <source>
        <strain evidence="14 15">7521-2</strain>
    </source>
</reference>
<keyword evidence="9" id="KW-0460">Magnesium</keyword>
<keyword evidence="11" id="KW-0234">DNA repair</keyword>